<protein>
    <submittedName>
        <fullName evidence="2">Uncharacterized protein</fullName>
    </submittedName>
</protein>
<proteinExistence type="predicted"/>
<reference evidence="2" key="1">
    <citation type="submission" date="2022-11" db="UniProtKB">
        <authorList>
            <consortium name="WormBaseParasite"/>
        </authorList>
    </citation>
    <scope>IDENTIFICATION</scope>
</reference>
<sequence>MSRQLRPRKPKEEKDDVEYYDEEALKERKAERNKAAYARNKKKISEKNKIQRGGENREAYNAKQLKYYHENKERLKPIRREQFYKKHPYEEKWMAEARERRLLEEKRRGGRIEGVENGLGGSYCLPKDKNRFWCGEENCYYKYTGDEKMSIEKFFKKVVLHHNCLKELHADRNPYHIIYEVEEKSAASEESKPEKLTEIEELRKQHRFKIRYGTFKVFVEIHDDDKRTIEKWGGRVEKIDYFNNKCYLPKIDNRFFCEFYEKYYIYLGNEKMNLEVFFGKIMEHKCEKKWHSLRKENHFILEDEEESVASEESKPEESAEPKS</sequence>
<evidence type="ECO:0000313" key="1">
    <source>
        <dbReference type="Proteomes" id="UP000887579"/>
    </source>
</evidence>
<accession>A0AC34G4X3</accession>
<organism evidence="1 2">
    <name type="scientific">Panagrolaimus sp. ES5</name>
    <dbReference type="NCBI Taxonomy" id="591445"/>
    <lineage>
        <taxon>Eukaryota</taxon>
        <taxon>Metazoa</taxon>
        <taxon>Ecdysozoa</taxon>
        <taxon>Nematoda</taxon>
        <taxon>Chromadorea</taxon>
        <taxon>Rhabditida</taxon>
        <taxon>Tylenchina</taxon>
        <taxon>Panagrolaimomorpha</taxon>
        <taxon>Panagrolaimoidea</taxon>
        <taxon>Panagrolaimidae</taxon>
        <taxon>Panagrolaimus</taxon>
    </lineage>
</organism>
<dbReference type="Proteomes" id="UP000887579">
    <property type="component" value="Unplaced"/>
</dbReference>
<dbReference type="WBParaSite" id="ES5_v2.g24609.t1">
    <property type="protein sequence ID" value="ES5_v2.g24609.t1"/>
    <property type="gene ID" value="ES5_v2.g24609"/>
</dbReference>
<evidence type="ECO:0000313" key="2">
    <source>
        <dbReference type="WBParaSite" id="ES5_v2.g24609.t1"/>
    </source>
</evidence>
<name>A0AC34G4X3_9BILA</name>